<dbReference type="Proteomes" id="UP000297814">
    <property type="component" value="Unassembled WGS sequence"/>
</dbReference>
<organism evidence="2 3">
    <name type="scientific">Botrytis hyacinthi</name>
    <dbReference type="NCBI Taxonomy" id="278943"/>
    <lineage>
        <taxon>Eukaryota</taxon>
        <taxon>Fungi</taxon>
        <taxon>Dikarya</taxon>
        <taxon>Ascomycota</taxon>
        <taxon>Pezizomycotina</taxon>
        <taxon>Leotiomycetes</taxon>
        <taxon>Helotiales</taxon>
        <taxon>Sclerotiniaceae</taxon>
        <taxon>Botrytis</taxon>
    </lineage>
</organism>
<protein>
    <submittedName>
        <fullName evidence="2">Uncharacterized protein</fullName>
    </submittedName>
</protein>
<gene>
    <name evidence="2" type="ORF">BHYA_0260g00050</name>
</gene>
<dbReference type="EMBL" id="PQXK01000260">
    <property type="protein sequence ID" value="TGO33203.1"/>
    <property type="molecule type" value="Genomic_DNA"/>
</dbReference>
<evidence type="ECO:0000256" key="1">
    <source>
        <dbReference type="SAM" id="MobiDB-lite"/>
    </source>
</evidence>
<dbReference type="AlphaFoldDB" id="A0A4Z1GGV8"/>
<feature type="compositionally biased region" description="Polar residues" evidence="1">
    <location>
        <begin position="31"/>
        <end position="49"/>
    </location>
</feature>
<proteinExistence type="predicted"/>
<feature type="region of interest" description="Disordered" evidence="1">
    <location>
        <begin position="31"/>
        <end position="83"/>
    </location>
</feature>
<evidence type="ECO:0000313" key="3">
    <source>
        <dbReference type="Proteomes" id="UP000297814"/>
    </source>
</evidence>
<name>A0A4Z1GGV8_9HELO</name>
<sequence>MGFHWECGLENGAGAPKYPGRKTQNNSIAGRITEVSQQVPETVTGSEGSSRFVDGMSEVQGPLDRLQKSAEKLTRSLKRKRDD</sequence>
<feature type="compositionally biased region" description="Basic and acidic residues" evidence="1">
    <location>
        <begin position="65"/>
        <end position="83"/>
    </location>
</feature>
<accession>A0A4Z1GGV8</accession>
<reference evidence="2 3" key="1">
    <citation type="submission" date="2017-12" db="EMBL/GenBank/DDBJ databases">
        <title>Comparative genomics of Botrytis spp.</title>
        <authorList>
            <person name="Valero-Jimenez C.A."/>
            <person name="Tapia P."/>
            <person name="Veloso J."/>
            <person name="Silva-Moreno E."/>
            <person name="Staats M."/>
            <person name="Valdes J.H."/>
            <person name="Van Kan J.A.L."/>
        </authorList>
    </citation>
    <scope>NUCLEOTIDE SEQUENCE [LARGE SCALE GENOMIC DNA]</scope>
    <source>
        <strain evidence="2 3">Bh0001</strain>
    </source>
</reference>
<keyword evidence="3" id="KW-1185">Reference proteome</keyword>
<comment type="caution">
    <text evidence="2">The sequence shown here is derived from an EMBL/GenBank/DDBJ whole genome shotgun (WGS) entry which is preliminary data.</text>
</comment>
<evidence type="ECO:0000313" key="2">
    <source>
        <dbReference type="EMBL" id="TGO33203.1"/>
    </source>
</evidence>